<keyword evidence="11" id="KW-1185">Reference proteome</keyword>
<evidence type="ECO:0000256" key="6">
    <source>
        <dbReference type="ARBA" id="ARBA00022801"/>
    </source>
</evidence>
<keyword evidence="6" id="KW-0378">Hydrolase</keyword>
<comment type="catalytic activity">
    <reaction evidence="1">
        <text>Thiol-dependent hydrolysis of ester, thioester, amide, peptide and isopeptide bonds formed by the C-terminal Gly of ubiquitin (a 76-residue protein attached to proteins as an intracellular targeting signal).</text>
        <dbReference type="EC" id="3.4.19.12"/>
    </reaction>
</comment>
<keyword evidence="4" id="KW-0645">Protease</keyword>
<feature type="compositionally biased region" description="Pro residues" evidence="8">
    <location>
        <begin position="408"/>
        <end position="445"/>
    </location>
</feature>
<accession>A0A642UI13</accession>
<comment type="caution">
    <text evidence="10">The sequence shown here is derived from an EMBL/GenBank/DDBJ whole genome shotgun (WGS) entry which is preliminary data.</text>
</comment>
<dbReference type="InterPro" id="IPR018200">
    <property type="entry name" value="USP_CS"/>
</dbReference>
<feature type="region of interest" description="Disordered" evidence="8">
    <location>
        <begin position="746"/>
        <end position="765"/>
    </location>
</feature>
<dbReference type="AlphaFoldDB" id="A0A642UI13"/>
<evidence type="ECO:0000256" key="2">
    <source>
        <dbReference type="ARBA" id="ARBA00009085"/>
    </source>
</evidence>
<dbReference type="VEuPathDB" id="FungiDB:DIURU_004195"/>
<dbReference type="Gene3D" id="3.90.70.10">
    <property type="entry name" value="Cysteine proteinases"/>
    <property type="match status" value="1"/>
</dbReference>
<dbReference type="PANTHER" id="PTHR21646">
    <property type="entry name" value="UBIQUITIN CARBOXYL-TERMINAL HYDROLASE"/>
    <property type="match status" value="1"/>
</dbReference>
<evidence type="ECO:0000256" key="3">
    <source>
        <dbReference type="ARBA" id="ARBA00012759"/>
    </source>
</evidence>
<evidence type="ECO:0000256" key="7">
    <source>
        <dbReference type="ARBA" id="ARBA00022807"/>
    </source>
</evidence>
<dbReference type="Proteomes" id="UP000449547">
    <property type="component" value="Unassembled WGS sequence"/>
</dbReference>
<evidence type="ECO:0000256" key="4">
    <source>
        <dbReference type="ARBA" id="ARBA00022670"/>
    </source>
</evidence>
<feature type="compositionally biased region" description="Low complexity" evidence="8">
    <location>
        <begin position="326"/>
        <end position="341"/>
    </location>
</feature>
<feature type="compositionally biased region" description="Polar residues" evidence="8">
    <location>
        <begin position="189"/>
        <end position="210"/>
    </location>
</feature>
<dbReference type="GO" id="GO:0004843">
    <property type="term" value="F:cysteine-type deubiquitinase activity"/>
    <property type="evidence" value="ECO:0007669"/>
    <property type="project" value="UniProtKB-EC"/>
</dbReference>
<dbReference type="InterPro" id="IPR038765">
    <property type="entry name" value="Papain-like_cys_pep_sf"/>
</dbReference>
<dbReference type="GO" id="GO:0016579">
    <property type="term" value="P:protein deubiquitination"/>
    <property type="evidence" value="ECO:0007669"/>
    <property type="project" value="InterPro"/>
</dbReference>
<dbReference type="Pfam" id="PF00443">
    <property type="entry name" value="UCH"/>
    <property type="match status" value="1"/>
</dbReference>
<dbReference type="SUPFAM" id="SSF54001">
    <property type="entry name" value="Cysteine proteinases"/>
    <property type="match status" value="1"/>
</dbReference>
<dbReference type="GeneID" id="54782846"/>
<dbReference type="EC" id="3.4.19.12" evidence="3"/>
<dbReference type="EMBL" id="SWFT01000122">
    <property type="protein sequence ID" value="KAA8899528.1"/>
    <property type="molecule type" value="Genomic_DNA"/>
</dbReference>
<dbReference type="OMA" id="WCLFDDE"/>
<feature type="compositionally biased region" description="Polar residues" evidence="8">
    <location>
        <begin position="256"/>
        <end position="265"/>
    </location>
</feature>
<evidence type="ECO:0000256" key="1">
    <source>
        <dbReference type="ARBA" id="ARBA00000707"/>
    </source>
</evidence>
<evidence type="ECO:0000313" key="11">
    <source>
        <dbReference type="Proteomes" id="UP000449547"/>
    </source>
</evidence>
<feature type="region of interest" description="Disordered" evidence="8">
    <location>
        <begin position="189"/>
        <end position="479"/>
    </location>
</feature>
<dbReference type="PROSITE" id="PS50235">
    <property type="entry name" value="USP_3"/>
    <property type="match status" value="1"/>
</dbReference>
<feature type="compositionally biased region" description="Polar residues" evidence="8">
    <location>
        <begin position="470"/>
        <end position="479"/>
    </location>
</feature>
<dbReference type="RefSeq" id="XP_034010929.1">
    <property type="nucleotide sequence ID" value="XM_034157041.1"/>
</dbReference>
<dbReference type="InterPro" id="IPR028889">
    <property type="entry name" value="USP"/>
</dbReference>
<dbReference type="PANTHER" id="PTHR21646:SF24">
    <property type="entry name" value="UBIQUITIN CARBOXYL-TERMINAL HYDROLASE"/>
    <property type="match status" value="1"/>
</dbReference>
<evidence type="ECO:0000256" key="8">
    <source>
        <dbReference type="SAM" id="MobiDB-lite"/>
    </source>
</evidence>
<feature type="compositionally biased region" description="Low complexity" evidence="8">
    <location>
        <begin position="287"/>
        <end position="296"/>
    </location>
</feature>
<dbReference type="InterPro" id="IPR001394">
    <property type="entry name" value="Peptidase_C19_UCH"/>
</dbReference>
<feature type="domain" description="USP" evidence="9">
    <location>
        <begin position="489"/>
        <end position="893"/>
    </location>
</feature>
<evidence type="ECO:0000313" key="10">
    <source>
        <dbReference type="EMBL" id="KAA8899528.1"/>
    </source>
</evidence>
<dbReference type="InterPro" id="IPR050185">
    <property type="entry name" value="Ub_carboxyl-term_hydrolase"/>
</dbReference>
<protein>
    <recommendedName>
        <fullName evidence="3">ubiquitinyl hydrolase 1</fullName>
        <ecNumber evidence="3">3.4.19.12</ecNumber>
    </recommendedName>
</protein>
<proteinExistence type="inferred from homology"/>
<feature type="compositionally biased region" description="Polar residues" evidence="8">
    <location>
        <begin position="342"/>
        <end position="372"/>
    </location>
</feature>
<keyword evidence="5" id="KW-0833">Ubl conjugation pathway</keyword>
<evidence type="ECO:0000259" key="9">
    <source>
        <dbReference type="PROSITE" id="PS50235"/>
    </source>
</evidence>
<evidence type="ECO:0000256" key="5">
    <source>
        <dbReference type="ARBA" id="ARBA00022786"/>
    </source>
</evidence>
<sequence>MRRHYVKLINNEFRELQLTPELKRKSLFDLIDYCVSLSERVEAHESDSLQSFIRGFLVFHYFINTFIRVHFLGFDQFIDSNHSDFIIYLNVFAYYDDPQTFVSEWGEISSQTIKSYILDYLMEKNVLTYDVEEFYSWMYDYIDYIKDQDREASVGNIDKFSYEESDGDSFEERFPKLTLEDAPIVTAFSNSYHPTPSPNASTMKSASDTSLPIIPPQPTVHKSQDNLTPYPQAERLDDTPLHPNREPTRKGYHPTRSMSTKSYTSPAPPPHRVPYERRKAPPPDPPSNTSSASSISHDYSKPHTTRPPIPQSTPVANRQLGYHPFGSAASSSANGSSNGNSQSKQSPRQVQAQINNAPVTSNTSREQIPATVQGQPPKPPQGYGNPGSFDYMSASPQVYSGPPQGYHPGPPQGYHPGPPQGYHPGPPQGYHPGPPQGYHPGPPQGYPHAYPTGQSNGYYVAAPPQGYPQGPSQMSSQPMGSFTQRYDVCGLRNLGTTCYLNSTVQLLFGVDDMRRLLSGDICNYIRKPKMLQQLENRNFNKDVILLVDATRSLWSTFKKHAGQVITPSKFVRIVSILKPDFNLPNDQQDAQEFLLFVLDRLHEELSDTTKLGEHNYERVLREYVRQWDIHISEPDMKGYLSWYRQLLEHEGTSPIHDLVQGQVQHKLVCGQCGFESTSYSPFTILSLAIPSNKPVVNLLECLQMFTSDEVLSGDNAWNCPKCSKEPHANPLDSHPVFTPKKSGIFKLGRRSKSPSKDPKKSKIKKSSISTKKLTFIKFPKVLFIHLSRFSMFSMTDKLDTAIDFPLILGFSSTINYKLCGVINHYGNLKSGHYTAIVNKSTYHQQDRSTRENIDHPYWCNFDDGVFHENIPFGANPHYSQTSRDVYVLVYERI</sequence>
<name>A0A642UI13_DIURU</name>
<reference evidence="10 11" key="1">
    <citation type="submission" date="2019-07" db="EMBL/GenBank/DDBJ databases">
        <title>Genome assembly of two rare yeast pathogens: Diutina rugosa and Trichomonascus ciferrii.</title>
        <authorList>
            <person name="Mixao V."/>
            <person name="Saus E."/>
            <person name="Hansen A."/>
            <person name="Lass-Flor C."/>
            <person name="Gabaldon T."/>
        </authorList>
    </citation>
    <scope>NUCLEOTIDE SEQUENCE [LARGE SCALE GENOMIC DNA]</scope>
    <source>
        <strain evidence="10 11">CBS 613</strain>
    </source>
</reference>
<gene>
    <name evidence="10" type="ORF">DIURU_004195</name>
</gene>
<keyword evidence="7" id="KW-0788">Thiol protease</keyword>
<feature type="compositionally biased region" description="Basic and acidic residues" evidence="8">
    <location>
        <begin position="234"/>
        <end position="249"/>
    </location>
</feature>
<dbReference type="GO" id="GO:0006508">
    <property type="term" value="P:proteolysis"/>
    <property type="evidence" value="ECO:0007669"/>
    <property type="project" value="UniProtKB-KW"/>
</dbReference>
<dbReference type="OrthoDB" id="292964at2759"/>
<organism evidence="10 11">
    <name type="scientific">Diutina rugosa</name>
    <name type="common">Yeast</name>
    <name type="synonym">Candida rugosa</name>
    <dbReference type="NCBI Taxonomy" id="5481"/>
    <lineage>
        <taxon>Eukaryota</taxon>
        <taxon>Fungi</taxon>
        <taxon>Dikarya</taxon>
        <taxon>Ascomycota</taxon>
        <taxon>Saccharomycotina</taxon>
        <taxon>Pichiomycetes</taxon>
        <taxon>Debaryomycetaceae</taxon>
        <taxon>Diutina</taxon>
    </lineage>
</organism>
<comment type="similarity">
    <text evidence="2">Belongs to the peptidase C19 family.</text>
</comment>
<dbReference type="PROSITE" id="PS00973">
    <property type="entry name" value="USP_2"/>
    <property type="match status" value="1"/>
</dbReference>